<feature type="transmembrane region" description="Helical" evidence="7">
    <location>
        <begin position="1030"/>
        <end position="1052"/>
    </location>
</feature>
<dbReference type="InterPro" id="IPR011990">
    <property type="entry name" value="TPR-like_helical_dom_sf"/>
</dbReference>
<dbReference type="OrthoDB" id="185373at2759"/>
<name>A0A364L2Y0_TALAM</name>
<dbReference type="Proteomes" id="UP000249363">
    <property type="component" value="Unassembled WGS sequence"/>
</dbReference>
<dbReference type="InterPro" id="IPR045231">
    <property type="entry name" value="Yip1/4-like"/>
</dbReference>
<feature type="compositionally biased region" description="Low complexity" evidence="6">
    <location>
        <begin position="813"/>
        <end position="830"/>
    </location>
</feature>
<comment type="caution">
    <text evidence="9">The sequence shown here is derived from an EMBL/GenBank/DDBJ whole genome shotgun (WGS) entry which is preliminary data.</text>
</comment>
<feature type="transmembrane region" description="Helical" evidence="7">
    <location>
        <begin position="1058"/>
        <end position="1076"/>
    </location>
</feature>
<keyword evidence="5 7" id="KW-0472">Membrane</keyword>
<evidence type="ECO:0000259" key="8">
    <source>
        <dbReference type="Pfam" id="PF04893"/>
    </source>
</evidence>
<dbReference type="AlphaFoldDB" id="A0A364L2Y0"/>
<dbReference type="Pfam" id="PF04893">
    <property type="entry name" value="Yip1"/>
    <property type="match status" value="1"/>
</dbReference>
<organism evidence="9 10">
    <name type="scientific">Talaromyces amestolkiae</name>
    <dbReference type="NCBI Taxonomy" id="1196081"/>
    <lineage>
        <taxon>Eukaryota</taxon>
        <taxon>Fungi</taxon>
        <taxon>Dikarya</taxon>
        <taxon>Ascomycota</taxon>
        <taxon>Pezizomycotina</taxon>
        <taxon>Eurotiomycetes</taxon>
        <taxon>Eurotiomycetidae</taxon>
        <taxon>Eurotiales</taxon>
        <taxon>Trichocomaceae</taxon>
        <taxon>Talaromyces</taxon>
        <taxon>Talaromyces sect. Talaromyces</taxon>
    </lineage>
</organism>
<feature type="transmembrane region" description="Helical" evidence="7">
    <location>
        <begin position="943"/>
        <end position="961"/>
    </location>
</feature>
<keyword evidence="10" id="KW-1185">Reference proteome</keyword>
<dbReference type="PANTHER" id="PTHR21236">
    <property type="entry name" value="GOLGI MEMBRANE PROTEIN YIP1"/>
    <property type="match status" value="1"/>
</dbReference>
<sequence length="1077" mass="119885">MLRCSNGFLQNLGAGARLGRRFQTDTLSRLGASSHAGFSFARSNSSFASQSRPPRAQYEEIFDSIDGAPSRVKLARNAPRTSVRNARLGDTQNFNRHLKEKQRRDVSGNKEEVDMLMELAKGKGLPNGVNSSVVTRELQWLQDPKEFGIRIARLLQTNKVPLAVAMIRRAESMKMDISTAWNRLLGHCFERGAPLAAFRFYNDMKKRARAPTAHTYTIMLRGLCRKSLQSGVKPVDLAYKIYRQLLDNDSEVRPNHFHYHAMLEVCGTYHDMDMLWTVVGDLPELGPHRPTAQTYTLILQAILGTLDHSLKDIPEDQMALRKEKRDTLILDAKRIWADVINQWRKGELEIDGPLVAKMAWVLIDPMDETNSYNALALFKQTMGIPILVPDPKAASSQASEQGEWEANLRLKKGREGPEEEITYTAWKPLKPKDEEMEELEDDLIVKEEGQDTEDLVEDLGDVFDPVEEVNKEGGPLFVKPDNMHLHIILTVCRILTKGTAPGRGYWNLFTLDHNGYNVKPDPGNFYAYLRLLRISRSSQTALDVVRQQLIPTGALDGKALHIAMSCCLRDRTNPNVLLIAQSFLSLMQEHLPLPDPRPLISFIELANVLTENPQWLLVLRGLEEIDPNETNLTIMGRNMRWALQKSVIASLEPHVNRLYESMERALQSPVKFYSLGPNKDPDAVNGHHALQFMVKFRELLDKVLGTQYANVMTKSDRARIQPLAIKLRKFSNPEIMAKIEESIVIPFSTSKSKLDSWLPAGQTPLRQNKMASPSHYSIEDDDDLLDNDLIDADDAAIEADDPLNTSDTTPLRGNINSDANAGSSSSRSAGGLGGLSSNYLTSSIPGEDRRAPQNTIDETVWETLSRDLLAVWEKMRQVLWPKYLLGGLLVRSGGGIGGAAERGEASTGAAGFGRNLRGLVGRWPDADVVLQSGMSEGLRDWDLWGPLIFCLLLSMFLSMRAHDEQASLVFSGVFSIVWIGEAIVTLQIKLLGGNISFFQSVCIIGYTLFPLVIAALLSALGLPMIVRIPVYLVLIAWSLAAGVSILGGSGVLRNRVGIAVYPLLVFYVSIGCLCFIS</sequence>
<feature type="region of interest" description="Disordered" evidence="6">
    <location>
        <begin position="796"/>
        <end position="830"/>
    </location>
</feature>
<feature type="region of interest" description="Disordered" evidence="6">
    <location>
        <begin position="758"/>
        <end position="778"/>
    </location>
</feature>
<keyword evidence="3 7" id="KW-0812">Transmembrane</keyword>
<keyword evidence="4 7" id="KW-1133">Transmembrane helix</keyword>
<feature type="transmembrane region" description="Helical" evidence="7">
    <location>
        <begin position="997"/>
        <end position="1018"/>
    </location>
</feature>
<proteinExistence type="inferred from homology"/>
<evidence type="ECO:0000256" key="5">
    <source>
        <dbReference type="ARBA" id="ARBA00023136"/>
    </source>
</evidence>
<feature type="domain" description="Yip1" evidence="8">
    <location>
        <begin position="939"/>
        <end position="1072"/>
    </location>
</feature>
<protein>
    <recommendedName>
        <fullName evidence="8">Yip1 domain-containing protein</fullName>
    </recommendedName>
</protein>
<dbReference type="EMBL" id="MIKG01000011">
    <property type="protein sequence ID" value="RAO70167.1"/>
    <property type="molecule type" value="Genomic_DNA"/>
</dbReference>
<comment type="subcellular location">
    <subcellularLocation>
        <location evidence="1">Membrane</location>
        <topology evidence="1">Multi-pass membrane protein</topology>
    </subcellularLocation>
</comment>
<evidence type="ECO:0000313" key="10">
    <source>
        <dbReference type="Proteomes" id="UP000249363"/>
    </source>
</evidence>
<dbReference type="Pfam" id="PF13041">
    <property type="entry name" value="PPR_2"/>
    <property type="match status" value="1"/>
</dbReference>
<evidence type="ECO:0000313" key="9">
    <source>
        <dbReference type="EMBL" id="RAO70167.1"/>
    </source>
</evidence>
<dbReference type="PANTHER" id="PTHR21236:SF1">
    <property type="entry name" value="PROTEIN YIPF6"/>
    <property type="match status" value="1"/>
</dbReference>
<feature type="compositionally biased region" description="Polar residues" evidence="6">
    <location>
        <begin position="764"/>
        <end position="775"/>
    </location>
</feature>
<gene>
    <name evidence="9" type="ORF">BHQ10_006179</name>
</gene>
<reference evidence="9 10" key="1">
    <citation type="journal article" date="2017" name="Biotechnol. Biofuels">
        <title>Differential beta-glucosidase expression as a function of carbon source availability in Talaromyces amestolkiae: a genomic and proteomic approach.</title>
        <authorList>
            <person name="de Eugenio L.I."/>
            <person name="Mendez-Liter J.A."/>
            <person name="Nieto-Dominguez M."/>
            <person name="Alonso L."/>
            <person name="Gil-Munoz J."/>
            <person name="Barriuso J."/>
            <person name="Prieto A."/>
            <person name="Martinez M.J."/>
        </authorList>
    </citation>
    <scope>NUCLEOTIDE SEQUENCE [LARGE SCALE GENOMIC DNA]</scope>
    <source>
        <strain evidence="9 10">CIB</strain>
    </source>
</reference>
<dbReference type="GO" id="GO:0005802">
    <property type="term" value="C:trans-Golgi network"/>
    <property type="evidence" value="ECO:0007669"/>
    <property type="project" value="TreeGrafter"/>
</dbReference>
<accession>A0A364L2Y0</accession>
<evidence type="ECO:0000256" key="3">
    <source>
        <dbReference type="ARBA" id="ARBA00022692"/>
    </source>
</evidence>
<evidence type="ECO:0000256" key="6">
    <source>
        <dbReference type="SAM" id="MobiDB-lite"/>
    </source>
</evidence>
<evidence type="ECO:0000256" key="4">
    <source>
        <dbReference type="ARBA" id="ARBA00022989"/>
    </source>
</evidence>
<dbReference type="InterPro" id="IPR002885">
    <property type="entry name" value="PPR_rpt"/>
</dbReference>
<evidence type="ECO:0000256" key="2">
    <source>
        <dbReference type="ARBA" id="ARBA00010596"/>
    </source>
</evidence>
<dbReference type="Gene3D" id="1.25.40.10">
    <property type="entry name" value="Tetratricopeptide repeat domain"/>
    <property type="match status" value="1"/>
</dbReference>
<evidence type="ECO:0000256" key="7">
    <source>
        <dbReference type="SAM" id="Phobius"/>
    </source>
</evidence>
<comment type="similarity">
    <text evidence="2">Belongs to the YIP1 family.</text>
</comment>
<dbReference type="RefSeq" id="XP_040734683.1">
    <property type="nucleotide sequence ID" value="XM_040878736.1"/>
</dbReference>
<dbReference type="GO" id="GO:0016020">
    <property type="term" value="C:membrane"/>
    <property type="evidence" value="ECO:0007669"/>
    <property type="project" value="UniProtKB-SubCell"/>
</dbReference>
<dbReference type="GeneID" id="63795395"/>
<dbReference type="STRING" id="1196081.A0A364L2Y0"/>
<dbReference type="GO" id="GO:0006888">
    <property type="term" value="P:endoplasmic reticulum to Golgi vesicle-mediated transport"/>
    <property type="evidence" value="ECO:0007669"/>
    <property type="project" value="InterPro"/>
</dbReference>
<evidence type="ECO:0000256" key="1">
    <source>
        <dbReference type="ARBA" id="ARBA00004141"/>
    </source>
</evidence>
<feature type="transmembrane region" description="Helical" evidence="7">
    <location>
        <begin position="968"/>
        <end position="991"/>
    </location>
</feature>
<dbReference type="InterPro" id="IPR006977">
    <property type="entry name" value="Yip1_dom"/>
</dbReference>